<evidence type="ECO:0000256" key="1">
    <source>
        <dbReference type="SAM" id="MobiDB-lite"/>
    </source>
</evidence>
<dbReference type="EMBL" id="SUNH01000010">
    <property type="protein sequence ID" value="TJZ84870.1"/>
    <property type="molecule type" value="Genomic_DNA"/>
</dbReference>
<name>A0A4U0QTB4_9RHOB</name>
<feature type="region of interest" description="Disordered" evidence="1">
    <location>
        <begin position="484"/>
        <end position="504"/>
    </location>
</feature>
<gene>
    <name evidence="2" type="ORF">FA740_07880</name>
</gene>
<comment type="caution">
    <text evidence="2">The sequence shown here is derived from an EMBL/GenBank/DDBJ whole genome shotgun (WGS) entry which is preliminary data.</text>
</comment>
<proteinExistence type="predicted"/>
<protein>
    <submittedName>
        <fullName evidence="2">Uncharacterized protein</fullName>
    </submittedName>
</protein>
<keyword evidence="3" id="KW-1185">Reference proteome</keyword>
<evidence type="ECO:0000313" key="2">
    <source>
        <dbReference type="EMBL" id="TJZ84870.1"/>
    </source>
</evidence>
<evidence type="ECO:0000313" key="3">
    <source>
        <dbReference type="Proteomes" id="UP000306223"/>
    </source>
</evidence>
<organism evidence="2 3">
    <name type="scientific">Paracoccus hibiscisoli</name>
    <dbReference type="NCBI Taxonomy" id="2023261"/>
    <lineage>
        <taxon>Bacteria</taxon>
        <taxon>Pseudomonadati</taxon>
        <taxon>Pseudomonadota</taxon>
        <taxon>Alphaproteobacteria</taxon>
        <taxon>Rhodobacterales</taxon>
        <taxon>Paracoccaceae</taxon>
        <taxon>Paracoccus</taxon>
    </lineage>
</organism>
<dbReference type="AlphaFoldDB" id="A0A4U0QTB4"/>
<dbReference type="RefSeq" id="WP_136856233.1">
    <property type="nucleotide sequence ID" value="NZ_SUNH01000010.1"/>
</dbReference>
<reference evidence="2 3" key="1">
    <citation type="submission" date="2019-04" db="EMBL/GenBank/DDBJ databases">
        <authorList>
            <person name="Li J."/>
        </authorList>
    </citation>
    <scope>NUCLEOTIDE SEQUENCE [LARGE SCALE GENOMIC DNA]</scope>
    <source>
        <strain evidence="2 3">CCTCC AB2016182</strain>
    </source>
</reference>
<dbReference type="OrthoDB" id="9146762at2"/>
<dbReference type="Proteomes" id="UP000306223">
    <property type="component" value="Unassembled WGS sequence"/>
</dbReference>
<accession>A0A4U0QTB4</accession>
<sequence>MTPLDLHSERFARTGNMAAEGFRRLLGRPALSMLQAVIREALQNSIDASPGLRPIEILLRRRVLLGHELEPFRRLAFAALPSRASELGTEDEGRMHLNDVLAADRLAIFEVADFGTSGLSGPSRADIASETEPLNFVNFLRNVGAPRDTQQGGGTYGYGKTSLYSLSSCSTIIVDSQTMSGGQPARRIMGCHLGNAFDEDVDGRRCRFTGRHWWGRTDCEGGVDPLEGGDAERLARALGFPERDETRTGTTIAIISPLLENESSLEPDLLETVLWNFWPRMCAATDPGRKLKVSIDVGGRLINVPPPEEFPPLDLYCQALTIAREGKGEIIRSQRPKAVLGSLGMARGMRAQRDPRIDRRSSPLSQQASHIALMRPVELVVRYLEGNAFPDSRYEWAGVFICSEDPEIEAAFAEAEPPAHDDWVPNNLPKGNRKTFVNVGLRELARHASSYVQPKEGIVGTATKAPSIAETAALLGKHLDMTLSKGPGRATSAPGSRGGRKKGITISPPRFTGLDFSEGRRIARFEADIRNDGSSPGMCLDVTAYLILDGAMTDTSDLPAGYEARVIDVELNDRKEKGSIISIGTKSGVIMCRVSMPADAAVGLRLDVVAERP</sequence>